<dbReference type="EMBL" id="LC077858">
    <property type="protein sequence ID" value="BAS29954.1"/>
    <property type="molecule type" value="Genomic_DNA"/>
</dbReference>
<dbReference type="CDD" id="cd01061">
    <property type="entry name" value="RNase_T2_euk"/>
    <property type="match status" value="1"/>
</dbReference>
<dbReference type="Gene3D" id="3.90.730.10">
    <property type="entry name" value="Ribonuclease T2-like"/>
    <property type="match status" value="1"/>
</dbReference>
<accession>A0A0M5MU05</accession>
<sequence>MLFIVSVAAALVGTAAATAIDYRHSSFSCPIHAVSCVNYTVPVNSCCTELKGGLMMITELWQSGTPQNGPDDKWTIHGLWSDYCVGGDWPQFCEPDRMLNNTVVDVLTQAGEHQLLKDMDKYWLGSNGTASNAPFWEHEWNKHGTCMTTLEPSCLPSSKHTNHTDAVTFYKTVVGLYKRFDFYKALKAHNIVPSDKPYKTQDVSDAIESYFGNIPNIQCFDGAISAIWIYFHVEGNVATGNYVPTIPDSPGNCNDTLLYPVKVIGPGF</sequence>
<dbReference type="GO" id="GO:0006401">
    <property type="term" value="P:RNA catabolic process"/>
    <property type="evidence" value="ECO:0007669"/>
    <property type="project" value="TreeGrafter"/>
</dbReference>
<dbReference type="GO" id="GO:0005576">
    <property type="term" value="C:extracellular region"/>
    <property type="evidence" value="ECO:0007669"/>
    <property type="project" value="TreeGrafter"/>
</dbReference>
<feature type="active site" evidence="4">
    <location>
        <position position="139"/>
    </location>
</feature>
<keyword evidence="6" id="KW-0732">Signal</keyword>
<dbReference type="InterPro" id="IPR033697">
    <property type="entry name" value="Ribonuclease_T2_eukaryotic"/>
</dbReference>
<dbReference type="InterPro" id="IPR036430">
    <property type="entry name" value="RNase_T2-like_sf"/>
</dbReference>
<dbReference type="SUPFAM" id="SSF55895">
    <property type="entry name" value="Ribonuclease Rh-like"/>
    <property type="match status" value="1"/>
</dbReference>
<evidence type="ECO:0000256" key="5">
    <source>
        <dbReference type="RuleBase" id="RU004328"/>
    </source>
</evidence>
<organism evidence="7">
    <name type="scientific">Sphaerocreas pubescens</name>
    <dbReference type="NCBI Taxonomy" id="1237932"/>
    <lineage>
        <taxon>Eukaryota</taxon>
        <taxon>Fungi</taxon>
        <taxon>Fungi incertae sedis</taxon>
        <taxon>Mucoromycota</taxon>
        <taxon>Mucoromycotina</taxon>
        <taxon>Endogonomycetes</taxon>
        <taxon>Endogonales</taxon>
        <taxon>Densosporaceae</taxon>
        <taxon>Sphaerocreas</taxon>
    </lineage>
</organism>
<feature type="active site" evidence="4">
    <location>
        <position position="143"/>
    </location>
</feature>
<evidence type="ECO:0000256" key="3">
    <source>
        <dbReference type="ARBA" id="ARBA00023157"/>
    </source>
</evidence>
<dbReference type="PROSITE" id="PS00531">
    <property type="entry name" value="RNASE_T2_2"/>
    <property type="match status" value="1"/>
</dbReference>
<comment type="similarity">
    <text evidence="1 5">Belongs to the RNase T2 family.</text>
</comment>
<evidence type="ECO:0000256" key="6">
    <source>
        <dbReference type="SAM" id="SignalP"/>
    </source>
</evidence>
<reference evidence="7" key="1">
    <citation type="submission" date="2015-08" db="EMBL/GenBank/DDBJ databases">
        <title>RNase T2 of Sphaerocreas pubescens.</title>
        <authorList>
            <person name="Itagaki T."/>
        </authorList>
    </citation>
    <scope>NUCLEOTIDE SEQUENCE</scope>
    <source>
        <strain evidence="7">NBRC 109377</strain>
    </source>
</reference>
<keyword evidence="3" id="KW-1015">Disulfide bond</keyword>
<dbReference type="PANTHER" id="PTHR11240:SF22">
    <property type="entry name" value="RIBONUCLEASE T2"/>
    <property type="match status" value="1"/>
</dbReference>
<gene>
    <name evidence="7" type="primary">RNSpu30</name>
</gene>
<evidence type="ECO:0000256" key="2">
    <source>
        <dbReference type="ARBA" id="ARBA00012571"/>
    </source>
</evidence>
<feature type="active site" evidence="4">
    <location>
        <position position="77"/>
    </location>
</feature>
<evidence type="ECO:0000256" key="4">
    <source>
        <dbReference type="PIRSR" id="PIRSR633697-1"/>
    </source>
</evidence>
<protein>
    <recommendedName>
        <fullName evidence="2">ribonuclease T2</fullName>
        <ecNumber evidence="2">4.6.1.19</ecNumber>
    </recommendedName>
</protein>
<dbReference type="InterPro" id="IPR033130">
    <property type="entry name" value="RNase_T2_His_AS_2"/>
</dbReference>
<dbReference type="EC" id="4.6.1.19" evidence="2"/>
<feature type="chain" id="PRO_5005805903" description="ribonuclease T2" evidence="6">
    <location>
        <begin position="18"/>
        <end position="268"/>
    </location>
</feature>
<dbReference type="PANTHER" id="PTHR11240">
    <property type="entry name" value="RIBONUCLEASE T2"/>
    <property type="match status" value="1"/>
</dbReference>
<dbReference type="Pfam" id="PF00445">
    <property type="entry name" value="Ribonuclease_T2"/>
    <property type="match status" value="1"/>
</dbReference>
<dbReference type="InterPro" id="IPR001568">
    <property type="entry name" value="RNase_T2-like"/>
</dbReference>
<dbReference type="AlphaFoldDB" id="A0A0M5MU05"/>
<evidence type="ECO:0000313" key="7">
    <source>
        <dbReference type="EMBL" id="BAS29954.1"/>
    </source>
</evidence>
<proteinExistence type="inferred from homology"/>
<evidence type="ECO:0000256" key="1">
    <source>
        <dbReference type="ARBA" id="ARBA00007469"/>
    </source>
</evidence>
<dbReference type="GO" id="GO:0033897">
    <property type="term" value="F:ribonuclease T2 activity"/>
    <property type="evidence" value="ECO:0007669"/>
    <property type="project" value="UniProtKB-EC"/>
</dbReference>
<feature type="signal peptide" evidence="6">
    <location>
        <begin position="1"/>
        <end position="17"/>
    </location>
</feature>
<dbReference type="GO" id="GO:0003723">
    <property type="term" value="F:RNA binding"/>
    <property type="evidence" value="ECO:0007669"/>
    <property type="project" value="InterPro"/>
</dbReference>
<name>A0A0M5MU05_9FUNG</name>